<protein>
    <submittedName>
        <fullName evidence="1">Uncharacterized protein</fullName>
    </submittedName>
</protein>
<accession>A0ABQ5PAL2</accession>
<comment type="caution">
    <text evidence="1">The sequence shown here is derived from an EMBL/GenBank/DDBJ whole genome shotgun (WGS) entry which is preliminary data.</text>
</comment>
<reference evidence="1 2" key="1">
    <citation type="submission" date="2022-10" db="EMBL/GenBank/DDBJ databases">
        <title>Draft genome sequence of Streptomyces sp. YSPA8.</title>
        <authorList>
            <person name="Moriuchi R."/>
            <person name="Dohra H."/>
            <person name="Yamamura H."/>
            <person name="Kodani S."/>
        </authorList>
    </citation>
    <scope>NUCLEOTIDE SEQUENCE [LARGE SCALE GENOMIC DNA]</scope>
    <source>
        <strain evidence="1 2">YSPA8</strain>
    </source>
</reference>
<dbReference type="Proteomes" id="UP001291653">
    <property type="component" value="Unassembled WGS sequence"/>
</dbReference>
<evidence type="ECO:0000313" key="1">
    <source>
        <dbReference type="EMBL" id="GLF99533.1"/>
    </source>
</evidence>
<name>A0ABQ5PAL2_9ACTN</name>
<dbReference type="Gene3D" id="3.20.20.80">
    <property type="entry name" value="Glycosidases"/>
    <property type="match status" value="1"/>
</dbReference>
<dbReference type="SUPFAM" id="SSF51445">
    <property type="entry name" value="(Trans)glycosidases"/>
    <property type="match status" value="1"/>
</dbReference>
<keyword evidence="2" id="KW-1185">Reference proteome</keyword>
<dbReference type="InterPro" id="IPR017853">
    <property type="entry name" value="GH"/>
</dbReference>
<proteinExistence type="predicted"/>
<evidence type="ECO:0000313" key="2">
    <source>
        <dbReference type="Proteomes" id="UP001291653"/>
    </source>
</evidence>
<dbReference type="EMBL" id="BSBI01000021">
    <property type="protein sequence ID" value="GLF99533.1"/>
    <property type="molecule type" value="Genomic_DNA"/>
</dbReference>
<organism evidence="1 2">
    <name type="scientific">Streptomyces yaizuensis</name>
    <dbReference type="NCBI Taxonomy" id="2989713"/>
    <lineage>
        <taxon>Bacteria</taxon>
        <taxon>Bacillati</taxon>
        <taxon>Actinomycetota</taxon>
        <taxon>Actinomycetes</taxon>
        <taxon>Kitasatosporales</taxon>
        <taxon>Streptomycetaceae</taxon>
        <taxon>Streptomyces</taxon>
    </lineage>
</organism>
<sequence length="97" mass="10460">MLTPAGLGHLPLHITEHGWPTGPDRTPHRQADVLATVVGSVAAHAADLGLSGYTHFALRDADSANPGLFHQFGLTTDDYTPKPAFETMRRLVDRFSA</sequence>
<gene>
    <name evidence="1" type="ORF">SYYSPA8_34570</name>
</gene>